<feature type="region of interest" description="Disordered" evidence="1">
    <location>
        <begin position="1"/>
        <end position="44"/>
    </location>
</feature>
<proteinExistence type="predicted"/>
<sequence length="44" mass="5798">DRRDRRHPRVPDRLGYRRKGRRTRISRWRRRRPRRSHRRHRGAM</sequence>
<dbReference type="EMBL" id="CADCWE010000060">
    <property type="protein sequence ID" value="CAA9531582.1"/>
    <property type="molecule type" value="Genomic_DNA"/>
</dbReference>
<accession>A0A6J4TUU4</accession>
<name>A0A6J4TUU4_9BACT</name>
<feature type="compositionally biased region" description="Basic and acidic residues" evidence="1">
    <location>
        <begin position="1"/>
        <end position="15"/>
    </location>
</feature>
<evidence type="ECO:0000256" key="1">
    <source>
        <dbReference type="SAM" id="MobiDB-lite"/>
    </source>
</evidence>
<gene>
    <name evidence="2" type="ORF">AVDCRST_MAG73-1003</name>
</gene>
<organism evidence="2">
    <name type="scientific">uncultured Thermomicrobiales bacterium</name>
    <dbReference type="NCBI Taxonomy" id="1645740"/>
    <lineage>
        <taxon>Bacteria</taxon>
        <taxon>Pseudomonadati</taxon>
        <taxon>Thermomicrobiota</taxon>
        <taxon>Thermomicrobia</taxon>
        <taxon>Thermomicrobiales</taxon>
        <taxon>environmental samples</taxon>
    </lineage>
</organism>
<feature type="compositionally biased region" description="Basic residues" evidence="1">
    <location>
        <begin position="16"/>
        <end position="44"/>
    </location>
</feature>
<feature type="non-terminal residue" evidence="2">
    <location>
        <position position="1"/>
    </location>
</feature>
<feature type="non-terminal residue" evidence="2">
    <location>
        <position position="44"/>
    </location>
</feature>
<evidence type="ECO:0000313" key="2">
    <source>
        <dbReference type="EMBL" id="CAA9531582.1"/>
    </source>
</evidence>
<dbReference type="AlphaFoldDB" id="A0A6J4TUU4"/>
<protein>
    <submittedName>
        <fullName evidence="2">Uncharacterized protein</fullName>
    </submittedName>
</protein>
<reference evidence="2" key="1">
    <citation type="submission" date="2020-02" db="EMBL/GenBank/DDBJ databases">
        <authorList>
            <person name="Meier V. D."/>
        </authorList>
    </citation>
    <scope>NUCLEOTIDE SEQUENCE</scope>
    <source>
        <strain evidence="2">AVDCRST_MAG73</strain>
    </source>
</reference>